<accession>A0A375BCQ5</accession>
<evidence type="ECO:0000313" key="2">
    <source>
        <dbReference type="EMBL" id="SOY41502.1"/>
    </source>
</evidence>
<gene>
    <name evidence="2" type="ORF">CBM2587_A10354</name>
</gene>
<name>A0A375BCQ5_9BURK</name>
<dbReference type="AlphaFoldDB" id="A0A375BCQ5"/>
<feature type="region of interest" description="Disordered" evidence="1">
    <location>
        <begin position="1"/>
        <end position="36"/>
    </location>
</feature>
<reference evidence="2" key="1">
    <citation type="submission" date="2018-01" db="EMBL/GenBank/DDBJ databases">
        <authorList>
            <person name="Clerissi C."/>
        </authorList>
    </citation>
    <scope>NUCLEOTIDE SEQUENCE</scope>
    <source>
        <strain evidence="2">Cupriavidus sp. LMG 19464</strain>
    </source>
</reference>
<comment type="caution">
    <text evidence="2">The sequence shown here is derived from an EMBL/GenBank/DDBJ whole genome shotgun (WGS) entry which is preliminary data.</text>
</comment>
<protein>
    <submittedName>
        <fullName evidence="2">Uncharacterized protein</fullName>
    </submittedName>
</protein>
<organism evidence="2">
    <name type="scientific">Cupriavidus taiwanensis</name>
    <dbReference type="NCBI Taxonomy" id="164546"/>
    <lineage>
        <taxon>Bacteria</taxon>
        <taxon>Pseudomonadati</taxon>
        <taxon>Pseudomonadota</taxon>
        <taxon>Betaproteobacteria</taxon>
        <taxon>Burkholderiales</taxon>
        <taxon>Burkholderiaceae</taxon>
        <taxon>Cupriavidus</taxon>
    </lineage>
</organism>
<dbReference type="EMBL" id="OFSQ01000001">
    <property type="protein sequence ID" value="SOY41502.1"/>
    <property type="molecule type" value="Genomic_DNA"/>
</dbReference>
<sequence length="36" mass="3755">MLTHRPQPLALLPLTPGPSPARGSGEQTGGTEKPYV</sequence>
<proteinExistence type="predicted"/>
<dbReference type="Proteomes" id="UP000256780">
    <property type="component" value="Chromosome CBM2587_a"/>
</dbReference>
<evidence type="ECO:0000256" key="1">
    <source>
        <dbReference type="SAM" id="MobiDB-lite"/>
    </source>
</evidence>